<gene>
    <name evidence="1" type="ORF">OG835_02970</name>
</gene>
<keyword evidence="2" id="KW-1185">Reference proteome</keyword>
<organism evidence="1 2">
    <name type="scientific">Streptomyces scopuliridis</name>
    <dbReference type="NCBI Taxonomy" id="452529"/>
    <lineage>
        <taxon>Bacteria</taxon>
        <taxon>Bacillati</taxon>
        <taxon>Actinomycetota</taxon>
        <taxon>Actinomycetes</taxon>
        <taxon>Kitasatosporales</taxon>
        <taxon>Streptomycetaceae</taxon>
        <taxon>Streptomyces</taxon>
    </lineage>
</organism>
<proteinExistence type="predicted"/>
<protein>
    <submittedName>
        <fullName evidence="1">Beta-N-acetylglucosaminidase domain-containing protein</fullName>
    </submittedName>
</protein>
<dbReference type="EMBL" id="CP109109">
    <property type="protein sequence ID" value="WSB96057.1"/>
    <property type="molecule type" value="Genomic_DNA"/>
</dbReference>
<reference evidence="1" key="1">
    <citation type="submission" date="2022-10" db="EMBL/GenBank/DDBJ databases">
        <title>The complete genomes of actinobacterial strains from the NBC collection.</title>
        <authorList>
            <person name="Joergensen T.S."/>
            <person name="Alvarez Arevalo M."/>
            <person name="Sterndorff E.B."/>
            <person name="Faurdal D."/>
            <person name="Vuksanovic O."/>
            <person name="Mourched A.-S."/>
            <person name="Charusanti P."/>
            <person name="Shaw S."/>
            <person name="Blin K."/>
            <person name="Weber T."/>
        </authorList>
    </citation>
    <scope>NUCLEOTIDE SEQUENCE</scope>
    <source>
        <strain evidence="1">NBC 01771</strain>
    </source>
</reference>
<evidence type="ECO:0000313" key="2">
    <source>
        <dbReference type="Proteomes" id="UP001348369"/>
    </source>
</evidence>
<accession>A0ACD4ZCN8</accession>
<dbReference type="Proteomes" id="UP001348369">
    <property type="component" value="Chromosome"/>
</dbReference>
<name>A0ACD4ZCN8_9ACTN</name>
<evidence type="ECO:0000313" key="1">
    <source>
        <dbReference type="EMBL" id="WSB96057.1"/>
    </source>
</evidence>
<sequence length="692" mass="74526">MRRRIARGAPAAAVAVAAAVGLSNSAPLPAPAPQLAAAALPAVFPTPQSLARSGDDIAVTGRVVVVTDARTDPSAKARLVEYLKAHGAARVDVTDPHRTPKASPHRLTVLLGPARRPDIARTLGRTRGPDRTDGYAISVRRGGHATPDVVALAGHDGAGQFYAVQTLRQLFQHAGGKRWKVSNVQVTDFPSMALRGTIEGFYGQPWTHAERLDQMDFYGDIKANTYIYAPKDDPYHRSKWRDPYPADKLNELGALVGRAAANHVRFTFAVSPGESICYSDPADRTALKAKLQAMYDLGTRAFSVPLDDISYTKWNCDADLKTYGAPGQSAAAAAQVDLLNDLQQNFIATHEEAQPLQMVPTEYGDLTDTAYKQKLRASLDPAVVVMWTGTDVVPPRITNAQADAASKLFGRKVFVWDNYPVNDYGNTSGRLLLAPYDKREAGLSDHLSGIVANPMNQPYASKVAVFGAADFAWNDRAYQAATNWQRAMSYLAGGNTPATEALLTFGDLEHLAPTFGATPWQTQAPRLSARVTRFWTSWDQGDRENAVRELRTYARGVEQSAATIRGGAVQKGFATDAAPWLDATQLWGSAAVKMIDALYARDLGDRPGSDKLAAESRSLQARARAVRIAPARNTWGEVAPKVGDGVLDSFLVQADTRLTLWDTAGGGRNLALTGTASASGVEQDLPRAPGLD</sequence>